<evidence type="ECO:0000313" key="18">
    <source>
        <dbReference type="Proteomes" id="UP001460270"/>
    </source>
</evidence>
<dbReference type="Pfam" id="PF13802">
    <property type="entry name" value="Gal_mutarotas_2"/>
    <property type="match status" value="1"/>
</dbReference>
<keyword evidence="6" id="KW-0472">Membrane</keyword>
<keyword evidence="9" id="KW-0458">Lysosome</keyword>
<dbReference type="SMART" id="SM00164">
    <property type="entry name" value="TBC"/>
    <property type="match status" value="1"/>
</dbReference>
<dbReference type="PANTHER" id="PTHR22762">
    <property type="entry name" value="ALPHA-GLUCOSIDASE"/>
    <property type="match status" value="1"/>
</dbReference>
<evidence type="ECO:0000256" key="7">
    <source>
        <dbReference type="ARBA" id="ARBA00023157"/>
    </source>
</evidence>
<dbReference type="InterPro" id="IPR000519">
    <property type="entry name" value="P_trefoil_dom"/>
</dbReference>
<dbReference type="Pfam" id="PF01055">
    <property type="entry name" value="Glyco_hydro_31_2nd"/>
    <property type="match status" value="1"/>
</dbReference>
<evidence type="ECO:0000259" key="15">
    <source>
        <dbReference type="PROSITE" id="PS50086"/>
    </source>
</evidence>
<name>A0AAW0Q309_9GOBI</name>
<proteinExistence type="inferred from homology"/>
<dbReference type="InterPro" id="IPR035969">
    <property type="entry name" value="Rab-GAP_TBC_sf"/>
</dbReference>
<dbReference type="SUPFAM" id="SSF74650">
    <property type="entry name" value="Galactose mutarotase-like"/>
    <property type="match status" value="1"/>
</dbReference>
<dbReference type="InterPro" id="IPR000322">
    <property type="entry name" value="Glyco_hydro_31_TIM"/>
</dbReference>
<feature type="compositionally biased region" description="Acidic residues" evidence="14">
    <location>
        <begin position="931"/>
        <end position="942"/>
    </location>
</feature>
<evidence type="ECO:0000256" key="4">
    <source>
        <dbReference type="ARBA" id="ARBA00022729"/>
    </source>
</evidence>
<dbReference type="Gene3D" id="2.60.40.1760">
    <property type="entry name" value="glycosyl hydrolase (family 31)"/>
    <property type="match status" value="1"/>
</dbReference>
<dbReference type="InterPro" id="IPR013780">
    <property type="entry name" value="Glyco_hydro_b"/>
</dbReference>
<accession>A0AAW0Q309</accession>
<dbReference type="FunFam" id="1.10.8.270:FF:000017">
    <property type="entry name" value="TBC1 domain family member 16"/>
    <property type="match status" value="1"/>
</dbReference>
<keyword evidence="5" id="KW-0378">Hydrolase</keyword>
<dbReference type="Gene3D" id="3.20.20.80">
    <property type="entry name" value="Glycosidases"/>
    <property type="match status" value="1"/>
</dbReference>
<dbReference type="InterPro" id="IPR044913">
    <property type="entry name" value="P_trefoil_dom_sf"/>
</dbReference>
<dbReference type="GO" id="GO:0005980">
    <property type="term" value="P:glycogen catabolic process"/>
    <property type="evidence" value="ECO:0007669"/>
    <property type="project" value="TreeGrafter"/>
</dbReference>
<evidence type="ECO:0000256" key="3">
    <source>
        <dbReference type="ARBA" id="ARBA00019338"/>
    </source>
</evidence>
<gene>
    <name evidence="17" type="ORF">WMY93_003662</name>
</gene>
<dbReference type="FunFam" id="3.20.20.80:FF:000072">
    <property type="entry name" value="lysosomal alpha-glucosidase isoform X2"/>
    <property type="match status" value="1"/>
</dbReference>
<dbReference type="InterPro" id="IPR000195">
    <property type="entry name" value="Rab-GAP-TBC_dom"/>
</dbReference>
<feature type="domain" description="Rab-GAP TBC" evidence="15">
    <location>
        <begin position="1158"/>
        <end position="1368"/>
    </location>
</feature>
<evidence type="ECO:0000256" key="11">
    <source>
        <dbReference type="ARBA" id="ARBA00041572"/>
    </source>
</evidence>
<feature type="region of interest" description="Disordered" evidence="14">
    <location>
        <begin position="99"/>
        <end position="120"/>
    </location>
</feature>
<dbReference type="Gene3D" id="2.30.29.230">
    <property type="match status" value="1"/>
</dbReference>
<comment type="function">
    <text evidence="12">Essential for the degradation of glycogen in lysosomes. Has highest activity on alpha-1,4-linked glycosidic linkages, but can also hydrolyze alpha-1,6-linked glucans.</text>
</comment>
<dbReference type="PROSITE" id="PS51448">
    <property type="entry name" value="P_TREFOIL_2"/>
    <property type="match status" value="1"/>
</dbReference>
<evidence type="ECO:0000256" key="12">
    <source>
        <dbReference type="ARBA" id="ARBA00045686"/>
    </source>
</evidence>
<sequence length="1530" mass="173526">MALESRFDCARDKAVSQTECEDRGCCYAPLSELTGPPWCYFPHLYPGYIMGPLTPSKRGQEATLSLGKPSYLPKDIATLHLEVMEETAERLHLTMKDPSSQRYEVQLPEQQSAPQDKTGPQDALYSIQFQHNPFGFTVLRKSNGRVIMNTTVAPLLFTDQYLQLSTTLASSYVSGLGEHYTSLSLDLNWTSVTLWNQNTKPRADANLYGSHPFYIVQETDGFAHGVFLLNSNAIEVILQPTPALTWVALGGILDLYVFFGPNPQNVIHQYLQVIGYPMMPPYWALGFHLCRWGYTTSNTTRQVAQRMHDAYLPMDVQWNDLDYAHNRRVFTFDPLRFGDLPEMVQDFHEKGLKYVLILDPGISTTSPPGSYPPFDDGLKRDVFIKNATGNILIGKVWPGPTAFPDFTSLETRQWWEDCIHDFLLKVPVDGLWIDMNEPSSFVQGSMEGCPDTDLENPPYTPPVVGGQLNSKTVCMSAQQRLSTHYNLHNMYGLTEAYATHKALINFHRKRPFVLSRSSFPGIGRFSGVWTGDVTSNWEQLRYSIPTVLLFGLYGVPLVGADVCGFEGNTTEELCVRWMQLGAFYPFMRNHNDRQNRPQEPYVFGDKAQAAMRSALNLRYSLLPFFTRFFITHTYLLRLLPDHSLSNFPKIQIAFTAYLPFGTWYRLQDGQPLYSKGQYFLLSAPLDTINVHVREGCIIPQQAQILSDPVRLNGDLDGLGLGGVRVFGVPSSPQYVLANGEKVSDFTYHSDTKALTVNKLALPMSKDGPSLSDTVEMSLGRLLRRASSKASDLLTFNPSAWGASLRSGLDGEIIFSKNNVCVHPAEPLPGLAEHNPGYLCVHVEKDECLGTTLILTWVPNSRIQRQDEEAMRYITPENSPVRRNARRRGRRHHCRPPAAPEEEEEERVLSSSTSAEGSVVVETGVELPSAGEDGDEGSCELSDELSHSTMGSDSDTFSSPFCLSPVSEALCENSNSVFLDSDSRELCEESMARSISSTSSLDSHAPSDRSSQSQAVRWGEQQKVLALEQLCGVFRVDLGHMRSLRLFFSDEACTSGQLVIASRESQYKILHFHHAGLDKLAEVFQQWKCCRETQIRDQVSDEKSCMQFSIQRPTLPSAETHPEEKLYRRLDVTTWLRHLNHSGQVEEEYKLRKAIFFGGIDPSIRGEVWPFLLHYYSYDSSSEEREAWRLQKREHYQDVQQRRLSMSPEEHSAFWRKVQFTVDKDVVRTDRSNQFFQGENNPNVEIMRRILLNYAVFNPDMGYCQGMSDLVAPLLSEIQDESDTFWCFVGLMENTIFISSPRDEDMERQLMYLRELLRLMLPRFHQHLTRLGEDGLQLLFCHRWILLCFKREFPDTEALRMWEACWAHYQTDYFHLFLCVAIIVLYGEDVTEQQLATDQMLLHFSNLSMHMNGELVLRKARSLLYQFRLLPRIPCSLHDLCKLCGPGMWDSRYIPTVECSGEHPDSQSCPYGGTSTPQPSSPSPSITPLQSPKPAPSPSPSPDRILSQALLCDMEHCLIRAWDSCSDEAKG</sequence>
<feature type="domain" description="P-type" evidence="16">
    <location>
        <begin position="1"/>
        <end position="43"/>
    </location>
</feature>
<dbReference type="CDD" id="cd00111">
    <property type="entry name" value="Trefoil"/>
    <property type="match status" value="1"/>
</dbReference>
<dbReference type="GO" id="GO:0004558">
    <property type="term" value="F:alpha-1,4-glucosidase activity"/>
    <property type="evidence" value="ECO:0007669"/>
    <property type="project" value="TreeGrafter"/>
</dbReference>
<dbReference type="InterPro" id="IPR030459">
    <property type="entry name" value="Glyco_hydro_31_CS"/>
</dbReference>
<reference evidence="18" key="1">
    <citation type="submission" date="2024-04" db="EMBL/GenBank/DDBJ databases">
        <title>Salinicola lusitanus LLJ914,a marine bacterium isolated from the Okinawa Trough.</title>
        <authorList>
            <person name="Li J."/>
        </authorList>
    </citation>
    <scope>NUCLEOTIDE SEQUENCE [LARGE SCALE GENOMIC DNA]</scope>
</reference>
<dbReference type="SUPFAM" id="SSF51445">
    <property type="entry name" value="(Trans)glycosidases"/>
    <property type="match status" value="1"/>
</dbReference>
<evidence type="ECO:0000259" key="16">
    <source>
        <dbReference type="PROSITE" id="PS51448"/>
    </source>
</evidence>
<dbReference type="SUPFAM" id="SSF47923">
    <property type="entry name" value="Ypt/Rab-GAP domain of gyp1p"/>
    <property type="match status" value="2"/>
</dbReference>
<dbReference type="Gene3D" id="1.10.8.270">
    <property type="entry name" value="putative rabgap domain of human tbc1 domain family member 14 like domains"/>
    <property type="match status" value="1"/>
</dbReference>
<feature type="compositionally biased region" description="Polar residues" evidence="14">
    <location>
        <begin position="99"/>
        <end position="115"/>
    </location>
</feature>
<dbReference type="InterPro" id="IPR011013">
    <property type="entry name" value="Gal_mutarotase_sf_dom"/>
</dbReference>
<dbReference type="CDD" id="cd14752">
    <property type="entry name" value="GH31_N"/>
    <property type="match status" value="1"/>
</dbReference>
<evidence type="ECO:0000256" key="6">
    <source>
        <dbReference type="ARBA" id="ARBA00023136"/>
    </source>
</evidence>
<dbReference type="Pfam" id="PF00088">
    <property type="entry name" value="Trefoil"/>
    <property type="match status" value="1"/>
</dbReference>
<dbReference type="InterPro" id="IPR030458">
    <property type="entry name" value="Glyco_hydro_31_AS"/>
</dbReference>
<dbReference type="PROSITE" id="PS50086">
    <property type="entry name" value="TBC_RABGAP"/>
    <property type="match status" value="1"/>
</dbReference>
<comment type="caution">
    <text evidence="13">Lacks conserved residue(s) required for the propagation of feature annotation.</text>
</comment>
<comment type="caution">
    <text evidence="17">The sequence shown here is derived from an EMBL/GenBank/DDBJ whole genome shotgun (WGS) entry which is preliminary data.</text>
</comment>
<organism evidence="17 18">
    <name type="scientific">Mugilogobius chulae</name>
    <name type="common">yellowstripe goby</name>
    <dbReference type="NCBI Taxonomy" id="88201"/>
    <lineage>
        <taxon>Eukaryota</taxon>
        <taxon>Metazoa</taxon>
        <taxon>Chordata</taxon>
        <taxon>Craniata</taxon>
        <taxon>Vertebrata</taxon>
        <taxon>Euteleostomi</taxon>
        <taxon>Actinopterygii</taxon>
        <taxon>Neopterygii</taxon>
        <taxon>Teleostei</taxon>
        <taxon>Neoteleostei</taxon>
        <taxon>Acanthomorphata</taxon>
        <taxon>Gobiaria</taxon>
        <taxon>Gobiiformes</taxon>
        <taxon>Gobioidei</taxon>
        <taxon>Gobiidae</taxon>
        <taxon>Gobionellinae</taxon>
        <taxon>Mugilogobius</taxon>
    </lineage>
</organism>
<keyword evidence="18" id="KW-1185">Reference proteome</keyword>
<dbReference type="InterPro" id="IPR017853">
    <property type="entry name" value="GH"/>
</dbReference>
<dbReference type="PROSITE" id="PS00707">
    <property type="entry name" value="GLYCOSYL_HYDROL_F31_2"/>
    <property type="match status" value="1"/>
</dbReference>
<feature type="compositionally biased region" description="Pro residues" evidence="14">
    <location>
        <begin position="1490"/>
        <end position="1500"/>
    </location>
</feature>
<evidence type="ECO:0000313" key="17">
    <source>
        <dbReference type="EMBL" id="KAK7940336.1"/>
    </source>
</evidence>
<evidence type="ECO:0000256" key="5">
    <source>
        <dbReference type="ARBA" id="ARBA00022801"/>
    </source>
</evidence>
<dbReference type="FunFam" id="1.10.472.80:FF:000020">
    <property type="entry name" value="TBC1 domain family, member 16"/>
    <property type="match status" value="1"/>
</dbReference>
<dbReference type="EMBL" id="JBBPFD010000002">
    <property type="protein sequence ID" value="KAK7940336.1"/>
    <property type="molecule type" value="Genomic_DNA"/>
</dbReference>
<dbReference type="Gene3D" id="4.10.110.10">
    <property type="entry name" value="Spasmolytic Protein, domain 1"/>
    <property type="match status" value="1"/>
</dbReference>
<evidence type="ECO:0000256" key="1">
    <source>
        <dbReference type="ARBA" id="ARBA00004656"/>
    </source>
</evidence>
<dbReference type="PANTHER" id="PTHR22762:SF92">
    <property type="entry name" value="LYSOSOMAL ALPHA-GLUCOSIDASE"/>
    <property type="match status" value="1"/>
</dbReference>
<dbReference type="CDD" id="cd06602">
    <property type="entry name" value="GH31_MGAM_SI_GAA"/>
    <property type="match status" value="1"/>
</dbReference>
<keyword evidence="10" id="KW-0326">Glycosidase</keyword>
<protein>
    <recommendedName>
        <fullName evidence="3">Lysosomal alpha-glucosidase</fullName>
    </recommendedName>
    <alternativeName>
        <fullName evidence="11">Acid maltase</fullName>
    </alternativeName>
</protein>
<dbReference type="GO" id="GO:0005765">
    <property type="term" value="C:lysosomal membrane"/>
    <property type="evidence" value="ECO:0007669"/>
    <property type="project" value="UniProtKB-SubCell"/>
</dbReference>
<feature type="compositionally biased region" description="Basic residues" evidence="14">
    <location>
        <begin position="882"/>
        <end position="894"/>
    </location>
</feature>
<dbReference type="FunFam" id="2.30.29.230:FF:000004">
    <property type="entry name" value="TBC1 domain family, member 16"/>
    <property type="match status" value="1"/>
</dbReference>
<dbReference type="GO" id="GO:0030246">
    <property type="term" value="F:carbohydrate binding"/>
    <property type="evidence" value="ECO:0007669"/>
    <property type="project" value="InterPro"/>
</dbReference>
<comment type="subcellular location">
    <subcellularLocation>
        <location evidence="1">Lysosome membrane</location>
    </subcellularLocation>
</comment>
<dbReference type="Pfam" id="PF00566">
    <property type="entry name" value="RabGAP-TBC"/>
    <property type="match status" value="1"/>
</dbReference>
<evidence type="ECO:0000256" key="10">
    <source>
        <dbReference type="ARBA" id="ARBA00023295"/>
    </source>
</evidence>
<comment type="similarity">
    <text evidence="2">Belongs to the glycosyl hydrolase 31 family.</text>
</comment>
<dbReference type="Gene3D" id="2.60.40.1180">
    <property type="entry name" value="Golgi alpha-mannosidase II"/>
    <property type="match status" value="1"/>
</dbReference>
<dbReference type="SMART" id="SM00018">
    <property type="entry name" value="PD"/>
    <property type="match status" value="1"/>
</dbReference>
<dbReference type="InterPro" id="IPR025887">
    <property type="entry name" value="Glyco_hydro_31_N_dom"/>
</dbReference>
<keyword evidence="4" id="KW-0732">Signal</keyword>
<keyword evidence="7" id="KW-1015">Disulfide bond</keyword>
<dbReference type="Gene3D" id="1.10.472.80">
    <property type="entry name" value="Ypt/Rab-GAP domain of gyp1p, domain 3"/>
    <property type="match status" value="1"/>
</dbReference>
<evidence type="ECO:0000256" key="2">
    <source>
        <dbReference type="ARBA" id="ARBA00007806"/>
    </source>
</evidence>
<dbReference type="GO" id="GO:0007040">
    <property type="term" value="P:lysosome organization"/>
    <property type="evidence" value="ECO:0007669"/>
    <property type="project" value="TreeGrafter"/>
</dbReference>
<feature type="compositionally biased region" description="Low complexity" evidence="14">
    <location>
        <begin position="1473"/>
        <end position="1489"/>
    </location>
</feature>
<evidence type="ECO:0000256" key="13">
    <source>
        <dbReference type="PROSITE-ProRule" id="PRU00779"/>
    </source>
</evidence>
<feature type="region of interest" description="Disordered" evidence="14">
    <location>
        <begin position="875"/>
        <end position="953"/>
    </location>
</feature>
<feature type="region of interest" description="Disordered" evidence="14">
    <location>
        <begin position="1466"/>
        <end position="1503"/>
    </location>
</feature>
<evidence type="ECO:0000256" key="14">
    <source>
        <dbReference type="SAM" id="MobiDB-lite"/>
    </source>
</evidence>
<dbReference type="PROSITE" id="PS00129">
    <property type="entry name" value="GLYCOSYL_HYDROL_F31_1"/>
    <property type="match status" value="1"/>
</dbReference>
<dbReference type="Proteomes" id="UP001460270">
    <property type="component" value="Unassembled WGS sequence"/>
</dbReference>
<keyword evidence="8" id="KW-0325">Glycoprotein</keyword>
<evidence type="ECO:0000256" key="9">
    <source>
        <dbReference type="ARBA" id="ARBA00023228"/>
    </source>
</evidence>
<evidence type="ECO:0000256" key="8">
    <source>
        <dbReference type="ARBA" id="ARBA00023180"/>
    </source>
</evidence>